<dbReference type="GO" id="GO:0022857">
    <property type="term" value="F:transmembrane transporter activity"/>
    <property type="evidence" value="ECO:0007669"/>
    <property type="project" value="InterPro"/>
</dbReference>
<dbReference type="Proteomes" id="UP000215335">
    <property type="component" value="Unassembled WGS sequence"/>
</dbReference>
<dbReference type="EMBL" id="NNAY01002248">
    <property type="protein sequence ID" value="OXU21728.1"/>
    <property type="molecule type" value="Genomic_DNA"/>
</dbReference>
<evidence type="ECO:0000256" key="5">
    <source>
        <dbReference type="ARBA" id="ARBA00022989"/>
    </source>
</evidence>
<protein>
    <recommendedName>
        <fullName evidence="8">Major facilitator superfamily (MFS) profile domain-containing protein</fullName>
    </recommendedName>
</protein>
<evidence type="ECO:0000256" key="3">
    <source>
        <dbReference type="ARBA" id="ARBA00022448"/>
    </source>
</evidence>
<evidence type="ECO:0000256" key="6">
    <source>
        <dbReference type="ARBA" id="ARBA00023136"/>
    </source>
</evidence>
<evidence type="ECO:0000313" key="9">
    <source>
        <dbReference type="EMBL" id="OXU21728.1"/>
    </source>
</evidence>
<comment type="subcellular location">
    <subcellularLocation>
        <location evidence="1">Membrane</location>
        <topology evidence="1">Multi-pass membrane protein</topology>
    </subcellularLocation>
</comment>
<dbReference type="OrthoDB" id="3936150at2759"/>
<dbReference type="PANTHER" id="PTHR23511:SF36">
    <property type="entry name" value="EG:BACR7A4.13 PROTEIN-RELATED"/>
    <property type="match status" value="1"/>
</dbReference>
<feature type="transmembrane region" description="Helical" evidence="7">
    <location>
        <begin position="451"/>
        <end position="469"/>
    </location>
</feature>
<feature type="domain" description="Major facilitator superfamily (MFS) profile" evidence="8">
    <location>
        <begin position="46"/>
        <end position="565"/>
    </location>
</feature>
<reference evidence="9 10" key="1">
    <citation type="journal article" date="2017" name="Curr. Biol.">
        <title>The Evolution of Venom by Co-option of Single-Copy Genes.</title>
        <authorList>
            <person name="Martinson E.O."/>
            <person name="Mrinalini"/>
            <person name="Kelkar Y.D."/>
            <person name="Chang C.H."/>
            <person name="Werren J.H."/>
        </authorList>
    </citation>
    <scope>NUCLEOTIDE SEQUENCE [LARGE SCALE GENOMIC DNA]</scope>
    <source>
        <strain evidence="9 10">Alberta</strain>
        <tissue evidence="9">Whole body</tissue>
    </source>
</reference>
<dbReference type="AlphaFoldDB" id="A0A232ETP1"/>
<keyword evidence="4 7" id="KW-0812">Transmembrane</keyword>
<evidence type="ECO:0000313" key="10">
    <source>
        <dbReference type="Proteomes" id="UP000215335"/>
    </source>
</evidence>
<feature type="transmembrane region" description="Helical" evidence="7">
    <location>
        <begin position="84"/>
        <end position="103"/>
    </location>
</feature>
<dbReference type="STRING" id="543379.A0A232ETP1"/>
<evidence type="ECO:0000256" key="7">
    <source>
        <dbReference type="SAM" id="Phobius"/>
    </source>
</evidence>
<dbReference type="GO" id="GO:0016020">
    <property type="term" value="C:membrane"/>
    <property type="evidence" value="ECO:0007669"/>
    <property type="project" value="UniProtKB-SubCell"/>
</dbReference>
<dbReference type="SUPFAM" id="SSF103473">
    <property type="entry name" value="MFS general substrate transporter"/>
    <property type="match status" value="1"/>
</dbReference>
<proteinExistence type="inferred from homology"/>
<feature type="transmembrane region" description="Helical" evidence="7">
    <location>
        <begin position="540"/>
        <end position="560"/>
    </location>
</feature>
<feature type="transmembrane region" description="Helical" evidence="7">
    <location>
        <begin position="475"/>
        <end position="504"/>
    </location>
</feature>
<keyword evidence="10" id="KW-1185">Reference proteome</keyword>
<keyword evidence="3" id="KW-0813">Transport</keyword>
<comment type="caution">
    <text evidence="9">The sequence shown here is derived from an EMBL/GenBank/DDBJ whole genome shotgun (WGS) entry which is preliminary data.</text>
</comment>
<dbReference type="Gene3D" id="1.20.1250.20">
    <property type="entry name" value="MFS general substrate transporter like domains"/>
    <property type="match status" value="1"/>
</dbReference>
<comment type="similarity">
    <text evidence="2">Belongs to the major facilitator superfamily.</text>
</comment>
<accession>A0A232ETP1</accession>
<name>A0A232ETP1_9HYME</name>
<feature type="transmembrane region" description="Helical" evidence="7">
    <location>
        <begin position="511"/>
        <end position="534"/>
    </location>
</feature>
<dbReference type="Pfam" id="PF00083">
    <property type="entry name" value="Sugar_tr"/>
    <property type="match status" value="1"/>
</dbReference>
<organism evidence="9 10">
    <name type="scientific">Trichomalopsis sarcophagae</name>
    <dbReference type="NCBI Taxonomy" id="543379"/>
    <lineage>
        <taxon>Eukaryota</taxon>
        <taxon>Metazoa</taxon>
        <taxon>Ecdysozoa</taxon>
        <taxon>Arthropoda</taxon>
        <taxon>Hexapoda</taxon>
        <taxon>Insecta</taxon>
        <taxon>Pterygota</taxon>
        <taxon>Neoptera</taxon>
        <taxon>Endopterygota</taxon>
        <taxon>Hymenoptera</taxon>
        <taxon>Apocrita</taxon>
        <taxon>Proctotrupomorpha</taxon>
        <taxon>Chalcidoidea</taxon>
        <taxon>Pteromalidae</taxon>
        <taxon>Pteromalinae</taxon>
        <taxon>Trichomalopsis</taxon>
    </lineage>
</organism>
<evidence type="ECO:0000259" key="8">
    <source>
        <dbReference type="PROSITE" id="PS50850"/>
    </source>
</evidence>
<evidence type="ECO:0000256" key="1">
    <source>
        <dbReference type="ARBA" id="ARBA00004141"/>
    </source>
</evidence>
<dbReference type="InterPro" id="IPR005828">
    <property type="entry name" value="MFS_sugar_transport-like"/>
</dbReference>
<sequence length="568" mass="62663">MGPRNDQPVQTVELDSTVKHETPRSEAADFEEAVAATGYGKFHYLLYLAIIPASWSSSFDTSTTSMIIPSTECDLNLTLFQKGVLNAIVYAGMVSSALMWGFIADAFGRKPIVFYGYLIDGILNVLSGFSQSFYVLAIFKFLSGFVVSGPYASVMTYCAEFHCTKDRPKITMLVGVLITAGSIIGASLALLIIPQDWSFSIGNYIIRSWQIYLIFCGVPILFGTTCLSFFPESPKFLMSQGRNDEALEVFKTIYSVNSGKSKESYPIRLLENETAKQSTLESNEIVLKPKSLKECVHEGMLQMKPLFMGSFFARLMLVVTVQFCGMLSTNTIRLWQPQLFAILAESDASDLNSDFSFCSVIDQSTFTRMNESITKNIANASVAVECIQKTVENSVYTNTIIISASSLFFCVLAGILVSLINNKLLLREHTFLKIILIIYINISMNFSNDKLFHIIVISYSVAICSVLALNWTDSVILTLIAISLFVGCLSASVNLVISIVVNLFPTTMRTMAVSLTMMTGRIGSLIGNIMFPVFLEYGCIVAILCLTALVSASFILTIFIPKPKENVK</sequence>
<dbReference type="InterPro" id="IPR036259">
    <property type="entry name" value="MFS_trans_sf"/>
</dbReference>
<dbReference type="InterPro" id="IPR020846">
    <property type="entry name" value="MFS_dom"/>
</dbReference>
<gene>
    <name evidence="9" type="ORF">TSAR_010349</name>
</gene>
<feature type="transmembrane region" description="Helical" evidence="7">
    <location>
        <begin position="135"/>
        <end position="158"/>
    </location>
</feature>
<keyword evidence="5 7" id="KW-1133">Transmembrane helix</keyword>
<dbReference type="PANTHER" id="PTHR23511">
    <property type="entry name" value="SYNAPTIC VESICLE GLYCOPROTEIN 2"/>
    <property type="match status" value="1"/>
</dbReference>
<feature type="transmembrane region" description="Helical" evidence="7">
    <location>
        <begin position="209"/>
        <end position="230"/>
    </location>
</feature>
<dbReference type="PROSITE" id="PS50850">
    <property type="entry name" value="MFS"/>
    <property type="match status" value="1"/>
</dbReference>
<evidence type="ECO:0000256" key="2">
    <source>
        <dbReference type="ARBA" id="ARBA00008335"/>
    </source>
</evidence>
<keyword evidence="6 7" id="KW-0472">Membrane</keyword>
<evidence type="ECO:0000256" key="4">
    <source>
        <dbReference type="ARBA" id="ARBA00022692"/>
    </source>
</evidence>
<feature type="transmembrane region" description="Helical" evidence="7">
    <location>
        <begin position="400"/>
        <end position="420"/>
    </location>
</feature>
<feature type="transmembrane region" description="Helical" evidence="7">
    <location>
        <begin position="170"/>
        <end position="193"/>
    </location>
</feature>
<feature type="transmembrane region" description="Helical" evidence="7">
    <location>
        <begin position="306"/>
        <end position="328"/>
    </location>
</feature>